<dbReference type="AlphaFoldDB" id="A0A7I8W0E4"/>
<dbReference type="EMBL" id="CAJFCJ010000015">
    <property type="protein sequence ID" value="CAD5122021.1"/>
    <property type="molecule type" value="Genomic_DNA"/>
</dbReference>
<name>A0A7I8W0E4_9ANNE</name>
<evidence type="ECO:0000313" key="4">
    <source>
        <dbReference type="Proteomes" id="UP000549394"/>
    </source>
</evidence>
<keyword evidence="4" id="KW-1185">Reference proteome</keyword>
<evidence type="ECO:0000256" key="2">
    <source>
        <dbReference type="SAM" id="Phobius"/>
    </source>
</evidence>
<organism evidence="3 4">
    <name type="scientific">Dimorphilus gyrociliatus</name>
    <dbReference type="NCBI Taxonomy" id="2664684"/>
    <lineage>
        <taxon>Eukaryota</taxon>
        <taxon>Metazoa</taxon>
        <taxon>Spiralia</taxon>
        <taxon>Lophotrochozoa</taxon>
        <taxon>Annelida</taxon>
        <taxon>Polychaeta</taxon>
        <taxon>Polychaeta incertae sedis</taxon>
        <taxon>Dinophilidae</taxon>
        <taxon>Dimorphilus</taxon>
    </lineage>
</organism>
<keyword evidence="2" id="KW-0472">Membrane</keyword>
<proteinExistence type="predicted"/>
<comment type="caution">
    <text evidence="3">The sequence shown here is derived from an EMBL/GenBank/DDBJ whole genome shotgun (WGS) entry which is preliminary data.</text>
</comment>
<sequence>MDVRKQFIFMQRKFHQITQENLQLKARIADLERIIDPKVLDAFDRQKMKDAIGTTSKEEPSVGRKLEGLLLDTEIPLEAENRQVDDFGMEAFTPESDNKFEKVKLTSTESSVLSFETEEDSTVKIVVALIISYGILMMSILCYAFVCKSRLEFAGRGHDHHTENPYYEFPRYEWLTDYFINKLYPKDGNTEDENGTGVKKKSLFGKALSKVKLKGQGKRPEVTILNPIDEEEEVVYAKRENKTSEKSPIDIKILKNNRENE</sequence>
<accession>A0A7I8W0E4</accession>
<keyword evidence="2" id="KW-0812">Transmembrane</keyword>
<feature type="region of interest" description="Disordered" evidence="1">
    <location>
        <begin position="239"/>
        <end position="261"/>
    </location>
</feature>
<feature type="transmembrane region" description="Helical" evidence="2">
    <location>
        <begin position="125"/>
        <end position="146"/>
    </location>
</feature>
<protein>
    <submittedName>
        <fullName evidence="3">DgyrCDS10475</fullName>
    </submittedName>
</protein>
<dbReference type="Proteomes" id="UP000549394">
    <property type="component" value="Unassembled WGS sequence"/>
</dbReference>
<reference evidence="3 4" key="1">
    <citation type="submission" date="2020-08" db="EMBL/GenBank/DDBJ databases">
        <authorList>
            <person name="Hejnol A."/>
        </authorList>
    </citation>
    <scope>NUCLEOTIDE SEQUENCE [LARGE SCALE GENOMIC DNA]</scope>
</reference>
<evidence type="ECO:0000313" key="3">
    <source>
        <dbReference type="EMBL" id="CAD5122021.1"/>
    </source>
</evidence>
<gene>
    <name evidence="3" type="ORF">DGYR_LOCUS9887</name>
</gene>
<keyword evidence="2" id="KW-1133">Transmembrane helix</keyword>
<evidence type="ECO:0000256" key="1">
    <source>
        <dbReference type="SAM" id="MobiDB-lite"/>
    </source>
</evidence>